<dbReference type="Proteomes" id="UP000479000">
    <property type="component" value="Unassembled WGS sequence"/>
</dbReference>
<feature type="non-terminal residue" evidence="2">
    <location>
        <position position="50"/>
    </location>
</feature>
<keyword evidence="3" id="KW-1185">Reference proteome</keyword>
<sequence length="50" mass="5645">MGLLEFQLGSKRRKPPFQASFLLDNRSRPGRALPPSRRVGTGRDMPLQAH</sequence>
<reference evidence="2 3" key="1">
    <citation type="submission" date="2020-02" db="EMBL/GenBank/DDBJ databases">
        <authorList>
            <person name="Ferguson B K."/>
        </authorList>
    </citation>
    <scope>NUCLEOTIDE SEQUENCE [LARGE SCALE GENOMIC DNA]</scope>
</reference>
<dbReference type="EMBL" id="CADCXU010033273">
    <property type="protein sequence ID" value="CAB0018817.1"/>
    <property type="molecule type" value="Genomic_DNA"/>
</dbReference>
<protein>
    <submittedName>
        <fullName evidence="2">Uncharacterized protein</fullName>
    </submittedName>
</protein>
<proteinExistence type="predicted"/>
<organism evidence="2 3">
    <name type="scientific">Nesidiocoris tenuis</name>
    <dbReference type="NCBI Taxonomy" id="355587"/>
    <lineage>
        <taxon>Eukaryota</taxon>
        <taxon>Metazoa</taxon>
        <taxon>Ecdysozoa</taxon>
        <taxon>Arthropoda</taxon>
        <taxon>Hexapoda</taxon>
        <taxon>Insecta</taxon>
        <taxon>Pterygota</taxon>
        <taxon>Neoptera</taxon>
        <taxon>Paraneoptera</taxon>
        <taxon>Hemiptera</taxon>
        <taxon>Heteroptera</taxon>
        <taxon>Panheteroptera</taxon>
        <taxon>Cimicomorpha</taxon>
        <taxon>Miridae</taxon>
        <taxon>Dicyphina</taxon>
        <taxon>Nesidiocoris</taxon>
    </lineage>
</organism>
<gene>
    <name evidence="2" type="ORF">NTEN_LOCUS22555</name>
</gene>
<name>A0A6H5HPE9_9HEMI</name>
<dbReference type="AlphaFoldDB" id="A0A6H5HPE9"/>
<evidence type="ECO:0000256" key="1">
    <source>
        <dbReference type="SAM" id="MobiDB-lite"/>
    </source>
</evidence>
<accession>A0A6H5HPE9</accession>
<evidence type="ECO:0000313" key="3">
    <source>
        <dbReference type="Proteomes" id="UP000479000"/>
    </source>
</evidence>
<feature type="region of interest" description="Disordered" evidence="1">
    <location>
        <begin position="17"/>
        <end position="50"/>
    </location>
</feature>
<evidence type="ECO:0000313" key="2">
    <source>
        <dbReference type="EMBL" id="CAB0018817.1"/>
    </source>
</evidence>